<dbReference type="RefSeq" id="WP_120042995.1">
    <property type="nucleotide sequence ID" value="NZ_QZFU01000024.1"/>
</dbReference>
<sequence>MVVRRPLVTVGGAIRELSDADILITDSVVGMMLYQNDGTHSVGVGRLAIAWVVPCAMVIDKVRYWCATAGTGDAATAELRLNGTASGNTIAGSSGSAAVSSPIAAMPNVSVVAGDRIFVYQTAINSTTVGVGLAAEIMGHRV</sequence>
<evidence type="ECO:0000313" key="1">
    <source>
        <dbReference type="EMBL" id="RJO72975.1"/>
    </source>
</evidence>
<dbReference type="AlphaFoldDB" id="A0A3A4JT17"/>
<dbReference type="Proteomes" id="UP000266677">
    <property type="component" value="Unassembled WGS sequence"/>
</dbReference>
<name>A0A3A4JT17_9NOCA</name>
<gene>
    <name evidence="1" type="ORF">D5S18_22120</name>
</gene>
<accession>A0A3A4JT17</accession>
<proteinExistence type="predicted"/>
<comment type="caution">
    <text evidence="1">The sequence shown here is derived from an EMBL/GenBank/DDBJ whole genome shotgun (WGS) entry which is preliminary data.</text>
</comment>
<keyword evidence="2" id="KW-1185">Reference proteome</keyword>
<reference evidence="1 2" key="1">
    <citation type="submission" date="2018-09" db="EMBL/GenBank/DDBJ databases">
        <title>YIM PH21274 draft genome.</title>
        <authorList>
            <person name="Miao C."/>
        </authorList>
    </citation>
    <scope>NUCLEOTIDE SEQUENCE [LARGE SCALE GENOMIC DNA]</scope>
    <source>
        <strain evidence="1 2">YIM PH 21724</strain>
    </source>
</reference>
<organism evidence="1 2">
    <name type="scientific">Nocardia panacis</name>
    <dbReference type="NCBI Taxonomy" id="2340916"/>
    <lineage>
        <taxon>Bacteria</taxon>
        <taxon>Bacillati</taxon>
        <taxon>Actinomycetota</taxon>
        <taxon>Actinomycetes</taxon>
        <taxon>Mycobacteriales</taxon>
        <taxon>Nocardiaceae</taxon>
        <taxon>Nocardia</taxon>
    </lineage>
</organism>
<protein>
    <submittedName>
        <fullName evidence="1">Uncharacterized protein</fullName>
    </submittedName>
</protein>
<evidence type="ECO:0000313" key="2">
    <source>
        <dbReference type="Proteomes" id="UP000266677"/>
    </source>
</evidence>
<dbReference type="EMBL" id="QZFU01000024">
    <property type="protein sequence ID" value="RJO72975.1"/>
    <property type="molecule type" value="Genomic_DNA"/>
</dbReference>